<dbReference type="SUPFAM" id="SSF158472">
    <property type="entry name" value="HAMP domain-like"/>
    <property type="match status" value="1"/>
</dbReference>
<evidence type="ECO:0000313" key="12">
    <source>
        <dbReference type="Proteomes" id="UP000032515"/>
    </source>
</evidence>
<dbReference type="SUPFAM" id="SSF58104">
    <property type="entry name" value="Methyl-accepting chemotaxis protein (MCP) signaling domain"/>
    <property type="match status" value="1"/>
</dbReference>
<dbReference type="PANTHER" id="PTHR32089:SF112">
    <property type="entry name" value="LYSOZYME-LIKE PROTEIN-RELATED"/>
    <property type="match status" value="1"/>
</dbReference>
<dbReference type="GO" id="GO:0006935">
    <property type="term" value="P:chemotaxis"/>
    <property type="evidence" value="ECO:0007669"/>
    <property type="project" value="InterPro"/>
</dbReference>
<comment type="similarity">
    <text evidence="4">Belongs to the methyl-accepting chemotaxis (MCP) protein family.</text>
</comment>
<feature type="domain" description="T-SNARE coiled-coil homology" evidence="9">
    <location>
        <begin position="464"/>
        <end position="526"/>
    </location>
</feature>
<dbReference type="Pfam" id="PF00672">
    <property type="entry name" value="HAMP"/>
    <property type="match status" value="1"/>
</dbReference>
<keyword evidence="2" id="KW-0997">Cell inner membrane</keyword>
<gene>
    <name evidence="11" type="ORF">OO17_08960</name>
</gene>
<feature type="transmembrane region" description="Helical" evidence="7">
    <location>
        <begin position="195"/>
        <end position="216"/>
    </location>
</feature>
<dbReference type="GO" id="GO:0005886">
    <property type="term" value="C:plasma membrane"/>
    <property type="evidence" value="ECO:0007669"/>
    <property type="project" value="UniProtKB-SubCell"/>
</dbReference>
<dbReference type="RefSeq" id="WP_044408894.1">
    <property type="nucleotide sequence ID" value="NZ_JXXE01000175.1"/>
</dbReference>
<dbReference type="PROSITE" id="PS50885">
    <property type="entry name" value="HAMP"/>
    <property type="match status" value="1"/>
</dbReference>
<evidence type="ECO:0000313" key="11">
    <source>
        <dbReference type="EMBL" id="KIZ44876.1"/>
    </source>
</evidence>
<feature type="coiled-coil region" evidence="6">
    <location>
        <begin position="264"/>
        <end position="301"/>
    </location>
</feature>
<evidence type="ECO:0000259" key="10">
    <source>
        <dbReference type="PROSITE" id="PS50885"/>
    </source>
</evidence>
<keyword evidence="7" id="KW-1133">Transmembrane helix</keyword>
<dbReference type="Gene3D" id="6.10.340.10">
    <property type="match status" value="1"/>
</dbReference>
<evidence type="ECO:0000259" key="8">
    <source>
        <dbReference type="PROSITE" id="PS50111"/>
    </source>
</evidence>
<protein>
    <submittedName>
        <fullName evidence="11">Chemotaxis protein</fullName>
    </submittedName>
</protein>
<dbReference type="InterPro" id="IPR003660">
    <property type="entry name" value="HAMP_dom"/>
</dbReference>
<sequence>MSRWINNVGLSWKVQLAPALLVAVLIGLGAYALHALRLNQVSVDALVSGPVRQSELAGELNTAIWTAHAKLYRLAATAANETDQTKLAAVSKDAMAAAATLPAALAAMQTVQGNSAINPAAFEKLKTAVAGYLKQSKNAIEMADGDAGSAMMFIKSAERYFGAIEQLTDQLMLASNDSRDREIARAGIELERQQLTLSVVLAVVAFGGIVVSLLVGRNISRPVVAMSSAMRELAAGNFAVQLPGLDRADEVGQMARSVEEFKLHAAAKAEHDIVEREQKDAEAARARRAELHQLADRFEAAMGSIVENVGTASGGLENSATGLARSSSATQQLSTVVAAASEETSNNVQAVASASEQMSASVSEIGRQVRESGAIAAEAVEQARKTDERIAKLAVAASRIGDVTKLITAIAGQTNLLALNATIESARAGEAGKGFAVVAQEVKALAAQTSNATDEISMQIAEMQAATGESVTAIKEIGGTIGRIAGIASTIAASVEEQGAATREIARSVQQAAVGTTQVANSIGDVNRGAADTGAAASQVLSSAQMLSSESNRLKAEVVKFLATVRVA</sequence>
<feature type="transmembrane region" description="Helical" evidence="7">
    <location>
        <begin position="12"/>
        <end position="33"/>
    </location>
</feature>
<dbReference type="InterPro" id="IPR004089">
    <property type="entry name" value="MCPsignal_dom"/>
</dbReference>
<dbReference type="CDD" id="cd06225">
    <property type="entry name" value="HAMP"/>
    <property type="match status" value="1"/>
</dbReference>
<dbReference type="SMART" id="SM00283">
    <property type="entry name" value="MA"/>
    <property type="match status" value="1"/>
</dbReference>
<dbReference type="SMART" id="SM00304">
    <property type="entry name" value="HAMP"/>
    <property type="match status" value="1"/>
</dbReference>
<organism evidence="11 12">
    <name type="scientific">Rhodopseudomonas palustris</name>
    <dbReference type="NCBI Taxonomy" id="1076"/>
    <lineage>
        <taxon>Bacteria</taxon>
        <taxon>Pseudomonadati</taxon>
        <taxon>Pseudomonadota</taxon>
        <taxon>Alphaproteobacteria</taxon>
        <taxon>Hyphomicrobiales</taxon>
        <taxon>Nitrobacteraceae</taxon>
        <taxon>Rhodopseudomonas</taxon>
    </lineage>
</organism>
<dbReference type="PRINTS" id="PR00260">
    <property type="entry name" value="CHEMTRNSDUCR"/>
</dbReference>
<feature type="domain" description="HAMP" evidence="10">
    <location>
        <begin position="217"/>
        <end position="270"/>
    </location>
</feature>
<dbReference type="PATRIC" id="fig|1076.23.peg.1110"/>
<keyword evidence="3 5" id="KW-0807">Transducer</keyword>
<dbReference type="AlphaFoldDB" id="A0A0D7EW60"/>
<dbReference type="Gene3D" id="1.10.287.950">
    <property type="entry name" value="Methyl-accepting chemotaxis protein"/>
    <property type="match status" value="1"/>
</dbReference>
<evidence type="ECO:0000259" key="9">
    <source>
        <dbReference type="PROSITE" id="PS50192"/>
    </source>
</evidence>
<dbReference type="PANTHER" id="PTHR32089">
    <property type="entry name" value="METHYL-ACCEPTING CHEMOTAXIS PROTEIN MCPB"/>
    <property type="match status" value="1"/>
</dbReference>
<comment type="subcellular location">
    <subcellularLocation>
        <location evidence="1">Cell inner membrane</location>
        <topology evidence="1">Multi-pass membrane protein</topology>
    </subcellularLocation>
</comment>
<dbReference type="Proteomes" id="UP000032515">
    <property type="component" value="Unassembled WGS sequence"/>
</dbReference>
<dbReference type="GO" id="GO:0007165">
    <property type="term" value="P:signal transduction"/>
    <property type="evidence" value="ECO:0007669"/>
    <property type="project" value="UniProtKB-KW"/>
</dbReference>
<dbReference type="Pfam" id="PF00015">
    <property type="entry name" value="MCPsignal"/>
    <property type="match status" value="1"/>
</dbReference>
<evidence type="ECO:0000256" key="2">
    <source>
        <dbReference type="ARBA" id="ARBA00022519"/>
    </source>
</evidence>
<dbReference type="InterPro" id="IPR004090">
    <property type="entry name" value="Chemotax_Me-accpt_rcpt"/>
</dbReference>
<feature type="domain" description="Methyl-accepting transducer" evidence="8">
    <location>
        <begin position="294"/>
        <end position="548"/>
    </location>
</feature>
<accession>A0A0D7EW60</accession>
<keyword evidence="7" id="KW-0812">Transmembrane</keyword>
<evidence type="ECO:0000256" key="4">
    <source>
        <dbReference type="ARBA" id="ARBA00029447"/>
    </source>
</evidence>
<evidence type="ECO:0000256" key="6">
    <source>
        <dbReference type="SAM" id="Coils"/>
    </source>
</evidence>
<proteinExistence type="inferred from homology"/>
<dbReference type="GO" id="GO:0004888">
    <property type="term" value="F:transmembrane signaling receptor activity"/>
    <property type="evidence" value="ECO:0007669"/>
    <property type="project" value="InterPro"/>
</dbReference>
<evidence type="ECO:0000256" key="3">
    <source>
        <dbReference type="ARBA" id="ARBA00023224"/>
    </source>
</evidence>
<comment type="caution">
    <text evidence="11">The sequence shown here is derived from an EMBL/GenBank/DDBJ whole genome shotgun (WGS) entry which is preliminary data.</text>
</comment>
<evidence type="ECO:0000256" key="1">
    <source>
        <dbReference type="ARBA" id="ARBA00004429"/>
    </source>
</evidence>
<dbReference type="STRING" id="1421013.GCA_000504425_03500"/>
<reference evidence="11 12" key="1">
    <citation type="submission" date="2014-11" db="EMBL/GenBank/DDBJ databases">
        <title>Genomics and ecophysiology of heterotrophic nitrogen fixing bacteria isolated from estuarine surface water.</title>
        <authorList>
            <person name="Bentzon-Tilia M."/>
            <person name="Severin I."/>
            <person name="Hansen L.H."/>
            <person name="Riemann L."/>
        </authorList>
    </citation>
    <scope>NUCLEOTIDE SEQUENCE [LARGE SCALE GENOMIC DNA]</scope>
    <source>
        <strain evidence="11 12">BAL398</strain>
    </source>
</reference>
<keyword evidence="6" id="KW-0175">Coiled coil</keyword>
<name>A0A0D7EW60_RHOPL</name>
<keyword evidence="2" id="KW-1003">Cell membrane</keyword>
<dbReference type="EMBL" id="JXXE01000175">
    <property type="protein sequence ID" value="KIZ44876.1"/>
    <property type="molecule type" value="Genomic_DNA"/>
</dbReference>
<dbReference type="PROSITE" id="PS50111">
    <property type="entry name" value="CHEMOTAXIS_TRANSDUC_2"/>
    <property type="match status" value="1"/>
</dbReference>
<evidence type="ECO:0000256" key="5">
    <source>
        <dbReference type="PROSITE-ProRule" id="PRU00284"/>
    </source>
</evidence>
<dbReference type="InterPro" id="IPR000727">
    <property type="entry name" value="T_SNARE_dom"/>
</dbReference>
<dbReference type="PROSITE" id="PS50192">
    <property type="entry name" value="T_SNARE"/>
    <property type="match status" value="1"/>
</dbReference>
<dbReference type="OrthoDB" id="7293398at2"/>
<keyword evidence="7" id="KW-0472">Membrane</keyword>
<evidence type="ECO:0000256" key="7">
    <source>
        <dbReference type="SAM" id="Phobius"/>
    </source>
</evidence>